<accession>A0A0G0H1G1</accession>
<dbReference type="Proteomes" id="UP000033876">
    <property type="component" value="Unassembled WGS sequence"/>
</dbReference>
<gene>
    <name evidence="2" type="ORF">US50_C0001G0024</name>
</gene>
<evidence type="ECO:0000313" key="2">
    <source>
        <dbReference type="EMBL" id="KKQ36022.1"/>
    </source>
</evidence>
<dbReference type="Gene3D" id="3.10.28.10">
    <property type="entry name" value="Homing endonucleases"/>
    <property type="match status" value="1"/>
</dbReference>
<evidence type="ECO:0000313" key="3">
    <source>
        <dbReference type="Proteomes" id="UP000033876"/>
    </source>
</evidence>
<dbReference type="InterPro" id="IPR027434">
    <property type="entry name" value="Homing_endonucl"/>
</dbReference>
<dbReference type="AlphaFoldDB" id="A0A0G0H1G1"/>
<dbReference type="Pfam" id="PF13384">
    <property type="entry name" value="HTH_23"/>
    <property type="match status" value="1"/>
</dbReference>
<dbReference type="InterPro" id="IPR004042">
    <property type="entry name" value="Intein_endonuc_central"/>
</dbReference>
<dbReference type="InterPro" id="IPR004860">
    <property type="entry name" value="LAGLIDADG_dom"/>
</dbReference>
<dbReference type="GO" id="GO:0016539">
    <property type="term" value="P:intein-mediated protein splicing"/>
    <property type="evidence" value="ECO:0007669"/>
    <property type="project" value="InterPro"/>
</dbReference>
<dbReference type="EMBL" id="LBTF01000001">
    <property type="protein sequence ID" value="KKQ36022.1"/>
    <property type="molecule type" value="Genomic_DNA"/>
</dbReference>
<feature type="domain" description="DOD-type homing endonuclease" evidence="1">
    <location>
        <begin position="147"/>
        <end position="298"/>
    </location>
</feature>
<dbReference type="SUPFAM" id="SSF55608">
    <property type="entry name" value="Homing endonucleases"/>
    <property type="match status" value="2"/>
</dbReference>
<dbReference type="PRINTS" id="PR00379">
    <property type="entry name" value="INTEIN"/>
</dbReference>
<dbReference type="PROSITE" id="PS50819">
    <property type="entry name" value="INTEIN_ENDONUCLEASE"/>
    <property type="match status" value="1"/>
</dbReference>
<dbReference type="GO" id="GO:0004519">
    <property type="term" value="F:endonuclease activity"/>
    <property type="evidence" value="ECO:0007669"/>
    <property type="project" value="InterPro"/>
</dbReference>
<reference evidence="2 3" key="1">
    <citation type="journal article" date="2015" name="Nature">
        <title>rRNA introns, odd ribosomes, and small enigmatic genomes across a large radiation of phyla.</title>
        <authorList>
            <person name="Brown C.T."/>
            <person name="Hug L.A."/>
            <person name="Thomas B.C."/>
            <person name="Sharon I."/>
            <person name="Castelle C.J."/>
            <person name="Singh A."/>
            <person name="Wilkins M.J."/>
            <person name="Williams K.H."/>
            <person name="Banfield J.F."/>
        </authorList>
    </citation>
    <scope>NUCLEOTIDE SEQUENCE [LARGE SCALE GENOMIC DNA]</scope>
</reference>
<organism evidence="2 3">
    <name type="scientific">Candidatus Nomurabacteria bacterium GW2011_GWB1_37_5</name>
    <dbReference type="NCBI Taxonomy" id="1618742"/>
    <lineage>
        <taxon>Bacteria</taxon>
        <taxon>Candidatus Nomuraibacteriota</taxon>
    </lineage>
</organism>
<dbReference type="InterPro" id="IPR006142">
    <property type="entry name" value="INTEIN"/>
</dbReference>
<comment type="caution">
    <text evidence="2">The sequence shown here is derived from an EMBL/GenBank/DDBJ whole genome shotgun (WGS) entry which is preliminary data.</text>
</comment>
<dbReference type="Pfam" id="PF14528">
    <property type="entry name" value="LAGLIDADG_3"/>
    <property type="match status" value="1"/>
</dbReference>
<protein>
    <recommendedName>
        <fullName evidence="1">DOD-type homing endonuclease domain-containing protein</fullName>
    </recommendedName>
</protein>
<evidence type="ECO:0000259" key="1">
    <source>
        <dbReference type="PROSITE" id="PS50819"/>
    </source>
</evidence>
<proteinExistence type="predicted"/>
<sequence>MSESYTSRYQFVRGAQKKFIEQILKYRGWTIAIIAKKLKVSERTIRDWRRNKFRITCTVGDQLSKLTRIPLPSPRKIIVWSEHTSKAGKIGGTSKLKKYGKVCGDELFRKQQWSKWWVKEGHLGLNTLFGKEKYVYYPEKSTELAEICGILLGDGSITKNQIRITLNRVTDAEYILYVKNLLNRLFKVTPAIYQYRNKRKLMIRDVTISRKGLIDYMSSLGLMAGNKVHHQVDIPRWILDNNKYSIACVRGLIDTDGCVFTHRYIVRGKIYKYKKIAFTNKSKPLLKSVYTILKNIGLHPRFTTVFDVRLDRIQDVKKYMRIVGTHNNKHLKRYKI</sequence>
<name>A0A0G0H1G1_9BACT</name>